<evidence type="ECO:0000256" key="2">
    <source>
        <dbReference type="ARBA" id="ARBA00022692"/>
    </source>
</evidence>
<dbReference type="RefSeq" id="WP_145245891.1">
    <property type="nucleotide sequence ID" value="NZ_CP036278.1"/>
</dbReference>
<proteinExistence type="predicted"/>
<dbReference type="Pfam" id="PF02674">
    <property type="entry name" value="Colicin_V"/>
    <property type="match status" value="1"/>
</dbReference>
<dbReference type="Proteomes" id="UP000315750">
    <property type="component" value="Chromosome"/>
</dbReference>
<evidence type="ECO:0000313" key="7">
    <source>
        <dbReference type="Proteomes" id="UP000315750"/>
    </source>
</evidence>
<keyword evidence="3 5" id="KW-1133">Transmembrane helix</keyword>
<comment type="subcellular location">
    <subcellularLocation>
        <location evidence="1">Membrane</location>
        <topology evidence="1">Multi-pass membrane protein</topology>
    </subcellularLocation>
</comment>
<dbReference type="GO" id="GO:0016020">
    <property type="term" value="C:membrane"/>
    <property type="evidence" value="ECO:0007669"/>
    <property type="project" value="UniProtKB-SubCell"/>
</dbReference>
<dbReference type="OrthoDB" id="272639at2"/>
<evidence type="ECO:0000256" key="5">
    <source>
        <dbReference type="SAM" id="Phobius"/>
    </source>
</evidence>
<evidence type="ECO:0000256" key="4">
    <source>
        <dbReference type="ARBA" id="ARBA00023136"/>
    </source>
</evidence>
<keyword evidence="7" id="KW-1185">Reference proteome</keyword>
<evidence type="ECO:0000313" key="6">
    <source>
        <dbReference type="EMBL" id="QDU54972.1"/>
    </source>
</evidence>
<protein>
    <submittedName>
        <fullName evidence="6">Colicin V production protein</fullName>
    </submittedName>
</protein>
<dbReference type="EMBL" id="CP036278">
    <property type="protein sequence ID" value="QDU54972.1"/>
    <property type="molecule type" value="Genomic_DNA"/>
</dbReference>
<keyword evidence="4 5" id="KW-0472">Membrane</keyword>
<evidence type="ECO:0000256" key="1">
    <source>
        <dbReference type="ARBA" id="ARBA00004141"/>
    </source>
</evidence>
<keyword evidence="2 5" id="KW-0812">Transmembrane</keyword>
<dbReference type="GO" id="GO:0009403">
    <property type="term" value="P:toxin biosynthetic process"/>
    <property type="evidence" value="ECO:0007669"/>
    <property type="project" value="InterPro"/>
</dbReference>
<dbReference type="KEGG" id="amuc:Pan181_11570"/>
<gene>
    <name evidence="6" type="ORF">Pan181_11570</name>
</gene>
<evidence type="ECO:0000256" key="3">
    <source>
        <dbReference type="ARBA" id="ARBA00022989"/>
    </source>
</evidence>
<feature type="transmembrane region" description="Helical" evidence="5">
    <location>
        <begin position="61"/>
        <end position="85"/>
    </location>
</feature>
<dbReference type="InterPro" id="IPR003825">
    <property type="entry name" value="Colicin-V_CvpA"/>
</dbReference>
<reference evidence="6 7" key="1">
    <citation type="submission" date="2019-02" db="EMBL/GenBank/DDBJ databases">
        <title>Deep-cultivation of Planctomycetes and their phenomic and genomic characterization uncovers novel biology.</title>
        <authorList>
            <person name="Wiegand S."/>
            <person name="Jogler M."/>
            <person name="Boedeker C."/>
            <person name="Pinto D."/>
            <person name="Vollmers J."/>
            <person name="Rivas-Marin E."/>
            <person name="Kohn T."/>
            <person name="Peeters S.H."/>
            <person name="Heuer A."/>
            <person name="Rast P."/>
            <person name="Oberbeckmann S."/>
            <person name="Bunk B."/>
            <person name="Jeske O."/>
            <person name="Meyerdierks A."/>
            <person name="Storesund J.E."/>
            <person name="Kallscheuer N."/>
            <person name="Luecker S."/>
            <person name="Lage O.M."/>
            <person name="Pohl T."/>
            <person name="Merkel B.J."/>
            <person name="Hornburger P."/>
            <person name="Mueller R.-W."/>
            <person name="Bruemmer F."/>
            <person name="Labrenz M."/>
            <person name="Spormann A.M."/>
            <person name="Op den Camp H."/>
            <person name="Overmann J."/>
            <person name="Amann R."/>
            <person name="Jetten M.S.M."/>
            <person name="Mascher T."/>
            <person name="Medema M.H."/>
            <person name="Devos D.P."/>
            <person name="Kaster A.-K."/>
            <person name="Ovreas L."/>
            <person name="Rohde M."/>
            <person name="Galperin M.Y."/>
            <person name="Jogler C."/>
        </authorList>
    </citation>
    <scope>NUCLEOTIDE SEQUENCE [LARGE SCALE GENOMIC DNA]</scope>
    <source>
        <strain evidence="6 7">Pan181</strain>
    </source>
</reference>
<accession>A0A518AJR9</accession>
<organism evidence="6 7">
    <name type="scientific">Aeoliella mucimassa</name>
    <dbReference type="NCBI Taxonomy" id="2527972"/>
    <lineage>
        <taxon>Bacteria</taxon>
        <taxon>Pseudomonadati</taxon>
        <taxon>Planctomycetota</taxon>
        <taxon>Planctomycetia</taxon>
        <taxon>Pirellulales</taxon>
        <taxon>Lacipirellulaceae</taxon>
        <taxon>Aeoliella</taxon>
    </lineage>
</organism>
<feature type="transmembrane region" description="Helical" evidence="5">
    <location>
        <begin position="30"/>
        <end position="49"/>
    </location>
</feature>
<feature type="transmembrane region" description="Helical" evidence="5">
    <location>
        <begin position="105"/>
        <end position="124"/>
    </location>
</feature>
<dbReference type="AlphaFoldDB" id="A0A518AJR9"/>
<sequence>MIYLYYAILATIFFATFAMCIDKGLWSNTLSIINILLSGLIAFGTYEPLAKLAADKGMGEYTFVLDFLFIWAIYVLAFILMHRVASQLLSKTRMRFKNPIDTVGGPLTSAVAGWLMMCLVAATLHAAPFERECFGGALVHQNGDSAITNPDLAWLSIAQTALNKDNLGAGKGFSLSDYVNDFSKQRAGLEKQESLRVKR</sequence>
<name>A0A518AJR9_9BACT</name>